<dbReference type="Pfam" id="PF00378">
    <property type="entry name" value="ECH_1"/>
    <property type="match status" value="1"/>
</dbReference>
<gene>
    <name evidence="2" type="ORF">CKO45_13970</name>
</gene>
<reference evidence="2 3" key="1">
    <citation type="journal article" date="2020" name="Microorganisms">
        <title>Osmotic Adaptation and Compatible Solute Biosynthesis of Phototrophic Bacteria as Revealed from Genome Analyses.</title>
        <authorList>
            <person name="Imhoff J.F."/>
            <person name="Rahn T."/>
            <person name="Kunzel S."/>
            <person name="Keller A."/>
            <person name="Neulinger S.C."/>
        </authorList>
    </citation>
    <scope>NUCLEOTIDE SEQUENCE [LARGE SCALE GENOMIC DNA]</scope>
    <source>
        <strain evidence="2 3">DSM 15382</strain>
    </source>
</reference>
<dbReference type="EC" id="4.2.1.17" evidence="2"/>
<dbReference type="RefSeq" id="WP_133219099.1">
    <property type="nucleotide sequence ID" value="NZ_NRSG01000096.1"/>
</dbReference>
<keyword evidence="2" id="KW-0456">Lyase</keyword>
<dbReference type="NCBIfam" id="NF004795">
    <property type="entry name" value="PRK06143.1"/>
    <property type="match status" value="1"/>
</dbReference>
<evidence type="ECO:0000256" key="1">
    <source>
        <dbReference type="ARBA" id="ARBA00005254"/>
    </source>
</evidence>
<dbReference type="InterPro" id="IPR029045">
    <property type="entry name" value="ClpP/crotonase-like_dom_sf"/>
</dbReference>
<comment type="caution">
    <text evidence="2">The sequence shown here is derived from an EMBL/GenBank/DDBJ whole genome shotgun (WGS) entry which is preliminary data.</text>
</comment>
<dbReference type="InterPro" id="IPR001753">
    <property type="entry name" value="Enoyl-CoA_hydra/iso"/>
</dbReference>
<dbReference type="GO" id="GO:0004300">
    <property type="term" value="F:enoyl-CoA hydratase activity"/>
    <property type="evidence" value="ECO:0007669"/>
    <property type="project" value="UniProtKB-EC"/>
</dbReference>
<dbReference type="EMBL" id="NRSG01000096">
    <property type="protein sequence ID" value="MBK1659344.1"/>
    <property type="molecule type" value="Genomic_DNA"/>
</dbReference>
<dbReference type="PANTHER" id="PTHR11941">
    <property type="entry name" value="ENOYL-COA HYDRATASE-RELATED"/>
    <property type="match status" value="1"/>
</dbReference>
<dbReference type="Proteomes" id="UP000697995">
    <property type="component" value="Unassembled WGS sequence"/>
</dbReference>
<dbReference type="SUPFAM" id="SSF52096">
    <property type="entry name" value="ClpP/crotonase"/>
    <property type="match status" value="1"/>
</dbReference>
<dbReference type="CDD" id="cd06558">
    <property type="entry name" value="crotonase-like"/>
    <property type="match status" value="1"/>
</dbReference>
<organism evidence="2 3">
    <name type="scientific">Paracraurococcus ruber</name>
    <dbReference type="NCBI Taxonomy" id="77675"/>
    <lineage>
        <taxon>Bacteria</taxon>
        <taxon>Pseudomonadati</taxon>
        <taxon>Pseudomonadota</taxon>
        <taxon>Alphaproteobacteria</taxon>
        <taxon>Acetobacterales</taxon>
        <taxon>Roseomonadaceae</taxon>
        <taxon>Paracraurococcus</taxon>
    </lineage>
</organism>
<comment type="similarity">
    <text evidence="1">Belongs to the enoyl-CoA hydratase/isomerase family.</text>
</comment>
<proteinExistence type="inferred from homology"/>
<protein>
    <submittedName>
        <fullName evidence="2">Enoyl-CoA hydratase</fullName>
        <ecNumber evidence="2">4.2.1.17</ecNumber>
    </submittedName>
</protein>
<dbReference type="Gene3D" id="3.90.226.10">
    <property type="entry name" value="2-enoyl-CoA Hydratase, Chain A, domain 1"/>
    <property type="match status" value="1"/>
</dbReference>
<accession>A0ABS1D096</accession>
<evidence type="ECO:0000313" key="2">
    <source>
        <dbReference type="EMBL" id="MBK1659344.1"/>
    </source>
</evidence>
<dbReference type="PANTHER" id="PTHR11941:SF171">
    <property type="entry name" value="SD19268P"/>
    <property type="match status" value="1"/>
</dbReference>
<sequence length="258" mass="27144">MPGEILVDLREAEGGGRIATVTIAHEAKLNTLNPGLMRDIAATFARLSADAALRAVVLTGAGPKSFVGGADITTMAALADGAAARDFITLVHGTCRAVRDCPAPVIARINGWTLGAGLELAAACDLRLAADHARFGMPEVRVGIPSVVEAALLPGLIGWGRTRRLLLLGETIGAAEALEWGLVERVVTAEALDAAVAEWLAHLGAAGLQALRLQKRLIRQWEDLPMREAIAAGIPAFAAAWDTDEPKRMLGAFTARRR</sequence>
<name>A0ABS1D096_9PROT</name>
<evidence type="ECO:0000313" key="3">
    <source>
        <dbReference type="Proteomes" id="UP000697995"/>
    </source>
</evidence>
<keyword evidence="3" id="KW-1185">Reference proteome</keyword>